<keyword evidence="2" id="KW-1185">Reference proteome</keyword>
<organism evidence="1 2">
    <name type="scientific">Araneus ventricosus</name>
    <name type="common">Orbweaver spider</name>
    <name type="synonym">Epeira ventricosa</name>
    <dbReference type="NCBI Taxonomy" id="182803"/>
    <lineage>
        <taxon>Eukaryota</taxon>
        <taxon>Metazoa</taxon>
        <taxon>Ecdysozoa</taxon>
        <taxon>Arthropoda</taxon>
        <taxon>Chelicerata</taxon>
        <taxon>Arachnida</taxon>
        <taxon>Araneae</taxon>
        <taxon>Araneomorphae</taxon>
        <taxon>Entelegynae</taxon>
        <taxon>Araneoidea</taxon>
        <taxon>Araneidae</taxon>
        <taxon>Araneus</taxon>
    </lineage>
</organism>
<dbReference type="Proteomes" id="UP000499080">
    <property type="component" value="Unassembled WGS sequence"/>
</dbReference>
<dbReference type="EMBL" id="BGPR01010782">
    <property type="protein sequence ID" value="GBN47984.1"/>
    <property type="molecule type" value="Genomic_DNA"/>
</dbReference>
<accession>A0A4Y2P997</accession>
<name>A0A4Y2P997_ARAVE</name>
<evidence type="ECO:0000313" key="1">
    <source>
        <dbReference type="EMBL" id="GBN47984.1"/>
    </source>
</evidence>
<protein>
    <submittedName>
        <fullName evidence="1">Uncharacterized protein</fullName>
    </submittedName>
</protein>
<evidence type="ECO:0000313" key="2">
    <source>
        <dbReference type="Proteomes" id="UP000499080"/>
    </source>
</evidence>
<reference evidence="1 2" key="1">
    <citation type="journal article" date="2019" name="Sci. Rep.">
        <title>Orb-weaving spider Araneus ventricosus genome elucidates the spidroin gene catalogue.</title>
        <authorList>
            <person name="Kono N."/>
            <person name="Nakamura H."/>
            <person name="Ohtoshi R."/>
            <person name="Moran D.A.P."/>
            <person name="Shinohara A."/>
            <person name="Yoshida Y."/>
            <person name="Fujiwara M."/>
            <person name="Mori M."/>
            <person name="Tomita M."/>
            <person name="Arakawa K."/>
        </authorList>
    </citation>
    <scope>NUCLEOTIDE SEQUENCE [LARGE SCALE GENOMIC DNA]</scope>
</reference>
<dbReference type="AlphaFoldDB" id="A0A4Y2P997"/>
<proteinExistence type="predicted"/>
<comment type="caution">
    <text evidence="1">The sequence shown here is derived from an EMBL/GenBank/DDBJ whole genome shotgun (WGS) entry which is preliminary data.</text>
</comment>
<sequence>MKGVPRGHYNRQSILKIPSPPLQGLSIHYCGITIFFAQSLPLLPRTFFLHVSRSSGAFAQALFRRVRSPVVPLIGGAIWWVAEPQTVLLWLHFATQPFDGFGPNISELLEHSNINLL</sequence>
<gene>
    <name evidence="1" type="ORF">AVEN_22012_1</name>
</gene>